<dbReference type="InterPro" id="IPR000120">
    <property type="entry name" value="Amidase"/>
</dbReference>
<gene>
    <name evidence="3" type="ORF">ICN82_07010</name>
</gene>
<dbReference type="GO" id="GO:0004040">
    <property type="term" value="F:amidase activity"/>
    <property type="evidence" value="ECO:0007669"/>
    <property type="project" value="UniProtKB-EC"/>
</dbReference>
<dbReference type="InterPro" id="IPR023631">
    <property type="entry name" value="Amidase_dom"/>
</dbReference>
<dbReference type="AlphaFoldDB" id="A0A8J7CZI9"/>
<keyword evidence="4" id="KW-1185">Reference proteome</keyword>
<evidence type="ECO:0000259" key="2">
    <source>
        <dbReference type="Pfam" id="PF01425"/>
    </source>
</evidence>
<sequence length="474" mass="50025">MSTTPQALHEMSATDLVASYRAGTLSPVEVTEAVIAQVEHCEPHIHAFYRFDPEGAREAARASEARWRAGSPLERDGISIDGVPATLKENIATRGTPSPIGTAATDPVPAAADAPPAARMREAGAVILGKTTMPEFGAMSSGLSSLHDLTRNPWNLAMNPGGSSAGAGAGGAAGYGPLHLGTDIGGSVRFPAAWCGLMGLKPSLGRVNIDPPYMGRCAGPMTRTVEDAALMMAVLSRPDPEGRDYRNLPPAAIDWMDLDMDLTGVRIGLQLQPGCGMAVDPQVIPPVEAAAKLFEAAGAIVEPLDPWMTQDLLAGLDTFWLARAAKDVAALSEAQRAKVLPLFLEYAAPGASLTGAQVFDAYSATVEIRRRTIAATKPFDFVLAPLSPHISFPAEWGYPTNDPARGMEHISYSVPFNMSEQPVSSLPCGYDTNGVPLGLQIAAQRFDDMGALRMARAYEGMRGAMRPFPTSFGG</sequence>
<evidence type="ECO:0000313" key="3">
    <source>
        <dbReference type="EMBL" id="MBE3637948.1"/>
    </source>
</evidence>
<comment type="caution">
    <text evidence="3">The sequence shown here is derived from an EMBL/GenBank/DDBJ whole genome shotgun (WGS) entry which is preliminary data.</text>
</comment>
<keyword evidence="3" id="KW-0378">Hydrolase</keyword>
<evidence type="ECO:0000313" key="4">
    <source>
        <dbReference type="Proteomes" id="UP000609121"/>
    </source>
</evidence>
<dbReference type="EMBL" id="JACVXA010000014">
    <property type="protein sequence ID" value="MBE3637948.1"/>
    <property type="molecule type" value="Genomic_DNA"/>
</dbReference>
<dbReference type="NCBIfam" id="NF005450">
    <property type="entry name" value="PRK07042.1"/>
    <property type="match status" value="1"/>
</dbReference>
<reference evidence="3" key="1">
    <citation type="submission" date="2020-09" db="EMBL/GenBank/DDBJ databases">
        <title>A novel bacterium of genus Mangrovicoccus, isolated from South China Sea.</title>
        <authorList>
            <person name="Huang H."/>
            <person name="Mo K."/>
            <person name="Hu Y."/>
        </authorList>
    </citation>
    <scope>NUCLEOTIDE SEQUENCE</scope>
    <source>
        <strain evidence="3">HB182678</strain>
    </source>
</reference>
<dbReference type="EC" id="3.5.1.4" evidence="3"/>
<evidence type="ECO:0000256" key="1">
    <source>
        <dbReference type="SAM" id="MobiDB-lite"/>
    </source>
</evidence>
<organism evidence="3 4">
    <name type="scientific">Mangrovicoccus algicola</name>
    <dbReference type="NCBI Taxonomy" id="2771008"/>
    <lineage>
        <taxon>Bacteria</taxon>
        <taxon>Pseudomonadati</taxon>
        <taxon>Pseudomonadota</taxon>
        <taxon>Alphaproteobacteria</taxon>
        <taxon>Rhodobacterales</taxon>
        <taxon>Paracoccaceae</taxon>
        <taxon>Mangrovicoccus</taxon>
    </lineage>
</organism>
<proteinExistence type="predicted"/>
<dbReference type="Gene3D" id="3.90.1300.10">
    <property type="entry name" value="Amidase signature (AS) domain"/>
    <property type="match status" value="1"/>
</dbReference>
<accession>A0A8J7CZI9</accession>
<dbReference type="PANTHER" id="PTHR11895">
    <property type="entry name" value="TRANSAMIDASE"/>
    <property type="match status" value="1"/>
</dbReference>
<feature type="region of interest" description="Disordered" evidence="1">
    <location>
        <begin position="92"/>
        <end position="112"/>
    </location>
</feature>
<feature type="compositionally biased region" description="Low complexity" evidence="1">
    <location>
        <begin position="102"/>
        <end position="112"/>
    </location>
</feature>
<protein>
    <submittedName>
        <fullName evidence="3">Amidase</fullName>
        <ecNumber evidence="3">3.5.1.4</ecNumber>
    </submittedName>
</protein>
<name>A0A8J7CZI9_9RHOB</name>
<feature type="domain" description="Amidase" evidence="2">
    <location>
        <begin position="29"/>
        <end position="449"/>
    </location>
</feature>
<dbReference type="PANTHER" id="PTHR11895:SF173">
    <property type="entry name" value="GLUTAMYL-TRNA AMIDOTRANSFERASE SUBUNIT A"/>
    <property type="match status" value="1"/>
</dbReference>
<dbReference type="InterPro" id="IPR036928">
    <property type="entry name" value="AS_sf"/>
</dbReference>
<dbReference type="RefSeq" id="WP_193181138.1">
    <property type="nucleotide sequence ID" value="NZ_JACVXA010000014.1"/>
</dbReference>
<dbReference type="Proteomes" id="UP000609121">
    <property type="component" value="Unassembled WGS sequence"/>
</dbReference>
<dbReference type="Pfam" id="PF01425">
    <property type="entry name" value="Amidase"/>
    <property type="match status" value="1"/>
</dbReference>
<dbReference type="SUPFAM" id="SSF75304">
    <property type="entry name" value="Amidase signature (AS) enzymes"/>
    <property type="match status" value="1"/>
</dbReference>